<dbReference type="Proteomes" id="UP000689195">
    <property type="component" value="Unassembled WGS sequence"/>
</dbReference>
<gene>
    <name evidence="1" type="ORF">PPENT_87.1.T0680001</name>
</gene>
<comment type="caution">
    <text evidence="1">The sequence shown here is derived from an EMBL/GenBank/DDBJ whole genome shotgun (WGS) entry which is preliminary data.</text>
</comment>
<evidence type="ECO:0000313" key="1">
    <source>
        <dbReference type="EMBL" id="CAD8177626.1"/>
    </source>
</evidence>
<name>A0A8S1VSV8_9CILI</name>
<evidence type="ECO:0000313" key="2">
    <source>
        <dbReference type="Proteomes" id="UP000689195"/>
    </source>
</evidence>
<reference evidence="1" key="1">
    <citation type="submission" date="2021-01" db="EMBL/GenBank/DDBJ databases">
        <authorList>
            <consortium name="Genoscope - CEA"/>
            <person name="William W."/>
        </authorList>
    </citation>
    <scope>NUCLEOTIDE SEQUENCE</scope>
</reference>
<accession>A0A8S1VSV8</accession>
<proteinExistence type="predicted"/>
<dbReference type="EMBL" id="CAJJDO010000068">
    <property type="protein sequence ID" value="CAD8177626.1"/>
    <property type="molecule type" value="Genomic_DNA"/>
</dbReference>
<keyword evidence="2" id="KW-1185">Reference proteome</keyword>
<protein>
    <submittedName>
        <fullName evidence="1">Uncharacterized protein</fullName>
    </submittedName>
</protein>
<organism evidence="1 2">
    <name type="scientific">Paramecium pentaurelia</name>
    <dbReference type="NCBI Taxonomy" id="43138"/>
    <lineage>
        <taxon>Eukaryota</taxon>
        <taxon>Sar</taxon>
        <taxon>Alveolata</taxon>
        <taxon>Ciliophora</taxon>
        <taxon>Intramacronucleata</taxon>
        <taxon>Oligohymenophorea</taxon>
        <taxon>Peniculida</taxon>
        <taxon>Parameciidae</taxon>
        <taxon>Paramecium</taxon>
    </lineage>
</organism>
<dbReference type="AlphaFoldDB" id="A0A8S1VSV8"/>
<sequence>MFALLINNLLPIQVSVFKKFHQQTNFVYEILIFFFRLFQFKVLKSFFKEFMFFHPNPILEDK</sequence>